<comment type="caution">
    <text evidence="1">The sequence shown here is derived from an EMBL/GenBank/DDBJ whole genome shotgun (WGS) entry which is preliminary data.</text>
</comment>
<protein>
    <submittedName>
        <fullName evidence="1">Uncharacterized protein</fullName>
    </submittedName>
</protein>
<dbReference type="Proteomes" id="UP000036168">
    <property type="component" value="Unassembled WGS sequence"/>
</dbReference>
<sequence length="64" mass="7582">MEPWGSNTLCLDNRKSRPDTEMAFSKSLYFNLGRKNNSNHIHLIRLYESALSLLSEREPFYIYL</sequence>
<gene>
    <name evidence="1" type="ORF">AB447_208960</name>
</gene>
<accession>A0A0T6BI71</accession>
<organism evidence="1 2">
    <name type="scientific">Bacillus glycinifermentans</name>
    <dbReference type="NCBI Taxonomy" id="1664069"/>
    <lineage>
        <taxon>Bacteria</taxon>
        <taxon>Bacillati</taxon>
        <taxon>Bacillota</taxon>
        <taxon>Bacilli</taxon>
        <taxon>Bacillales</taxon>
        <taxon>Bacillaceae</taxon>
        <taxon>Bacillus</taxon>
    </lineage>
</organism>
<name>A0A0T6BI71_9BACI</name>
<reference evidence="1 2" key="1">
    <citation type="journal article" date="2015" name="Int. J. Syst. Evol. Microbiol.">
        <title>Bacillus glycinifermentans sp. nov., isolated from fermented soybean paste.</title>
        <authorList>
            <person name="Kim S.J."/>
            <person name="Dunlap C.A."/>
            <person name="Kwon S.W."/>
            <person name="Rooney A.P."/>
        </authorList>
    </citation>
    <scope>NUCLEOTIDE SEQUENCE [LARGE SCALE GENOMIC DNA]</scope>
    <source>
        <strain evidence="1 2">GO-13</strain>
    </source>
</reference>
<dbReference type="AlphaFoldDB" id="A0A0T6BI71"/>
<evidence type="ECO:0000313" key="2">
    <source>
        <dbReference type="Proteomes" id="UP000036168"/>
    </source>
</evidence>
<dbReference type="EMBL" id="LECW02000082">
    <property type="protein sequence ID" value="KRT87087.1"/>
    <property type="molecule type" value="Genomic_DNA"/>
</dbReference>
<evidence type="ECO:0000313" key="1">
    <source>
        <dbReference type="EMBL" id="KRT87087.1"/>
    </source>
</evidence>
<proteinExistence type="predicted"/>